<keyword evidence="7" id="KW-1185">Reference proteome</keyword>
<keyword evidence="2" id="KW-0808">Transferase</keyword>
<dbReference type="GO" id="GO:0005524">
    <property type="term" value="F:ATP binding"/>
    <property type="evidence" value="ECO:0007669"/>
    <property type="project" value="UniProtKB-KW"/>
</dbReference>
<gene>
    <name evidence="6" type="ORF">SCUD_LOCUS22654</name>
</gene>
<evidence type="ECO:0000256" key="2">
    <source>
        <dbReference type="ARBA" id="ARBA00022679"/>
    </source>
</evidence>
<keyword evidence="5" id="KW-0067">ATP-binding</keyword>
<dbReference type="STRING" id="6186.A0A183L5N8"/>
<dbReference type="Proteomes" id="UP000279833">
    <property type="component" value="Unassembled WGS sequence"/>
</dbReference>
<dbReference type="PANTHER" id="PTHR22974">
    <property type="entry name" value="MIXED LINEAGE PROTEIN KINASE"/>
    <property type="match status" value="1"/>
</dbReference>
<dbReference type="GO" id="GO:0005634">
    <property type="term" value="C:nucleus"/>
    <property type="evidence" value="ECO:0007669"/>
    <property type="project" value="TreeGrafter"/>
</dbReference>
<keyword evidence="1" id="KW-0723">Serine/threonine-protein kinase</keyword>
<dbReference type="GO" id="GO:0007059">
    <property type="term" value="P:chromosome segregation"/>
    <property type="evidence" value="ECO:0007669"/>
    <property type="project" value="TreeGrafter"/>
</dbReference>
<dbReference type="GO" id="GO:0035556">
    <property type="term" value="P:intracellular signal transduction"/>
    <property type="evidence" value="ECO:0007669"/>
    <property type="project" value="TreeGrafter"/>
</dbReference>
<sequence length="101" mass="12180">MLVKEDKEIQMELERLDRERNLHIREIKRISNEDASRFKDHPLLNERYLLLNLLGKGGFSEVHKVGCSFLDFTFSCFNKVVRFHHKRNMINKKLDIDIVYF</sequence>
<dbReference type="EMBL" id="UZAK01050203">
    <property type="protein sequence ID" value="VDP79680.1"/>
    <property type="molecule type" value="Genomic_DNA"/>
</dbReference>
<name>A0A183L5N8_9TREM</name>
<evidence type="ECO:0000256" key="3">
    <source>
        <dbReference type="ARBA" id="ARBA00022741"/>
    </source>
</evidence>
<reference evidence="8" key="1">
    <citation type="submission" date="2016-06" db="UniProtKB">
        <authorList>
            <consortium name="WormBaseParasite"/>
        </authorList>
    </citation>
    <scope>IDENTIFICATION</scope>
</reference>
<evidence type="ECO:0000313" key="8">
    <source>
        <dbReference type="WBParaSite" id="SCUD_0002265701-mRNA-1"/>
    </source>
</evidence>
<proteinExistence type="predicted"/>
<evidence type="ECO:0000256" key="1">
    <source>
        <dbReference type="ARBA" id="ARBA00022527"/>
    </source>
</evidence>
<evidence type="ECO:0000313" key="7">
    <source>
        <dbReference type="Proteomes" id="UP000279833"/>
    </source>
</evidence>
<evidence type="ECO:0000256" key="5">
    <source>
        <dbReference type="ARBA" id="ARBA00022840"/>
    </source>
</evidence>
<accession>A0A183L5N8</accession>
<keyword evidence="4" id="KW-0418">Kinase</keyword>
<protein>
    <submittedName>
        <fullName evidence="8">Protein kinase domain-containing protein</fullName>
    </submittedName>
</protein>
<keyword evidence="3" id="KW-0547">Nucleotide-binding</keyword>
<organism evidence="8">
    <name type="scientific">Schistosoma curassoni</name>
    <dbReference type="NCBI Taxonomy" id="6186"/>
    <lineage>
        <taxon>Eukaryota</taxon>
        <taxon>Metazoa</taxon>
        <taxon>Spiralia</taxon>
        <taxon>Lophotrochozoa</taxon>
        <taxon>Platyhelminthes</taxon>
        <taxon>Trematoda</taxon>
        <taxon>Digenea</taxon>
        <taxon>Strigeidida</taxon>
        <taxon>Schistosomatoidea</taxon>
        <taxon>Schistosomatidae</taxon>
        <taxon>Schistosoma</taxon>
    </lineage>
</organism>
<evidence type="ECO:0000256" key="4">
    <source>
        <dbReference type="ARBA" id="ARBA00022777"/>
    </source>
</evidence>
<reference evidence="6 7" key="2">
    <citation type="submission" date="2018-11" db="EMBL/GenBank/DDBJ databases">
        <authorList>
            <consortium name="Pathogen Informatics"/>
        </authorList>
    </citation>
    <scope>NUCLEOTIDE SEQUENCE [LARGE SCALE GENOMIC DNA]</scope>
    <source>
        <strain evidence="6">Dakar</strain>
        <strain evidence="7">Dakar, Senegal</strain>
    </source>
</reference>
<evidence type="ECO:0000313" key="6">
    <source>
        <dbReference type="EMBL" id="VDP79680.1"/>
    </source>
</evidence>
<dbReference type="PANTHER" id="PTHR22974:SF23">
    <property type="entry name" value="TOUSLED-LIKE KINASE, ISOFORM G"/>
    <property type="match status" value="1"/>
</dbReference>
<dbReference type="WBParaSite" id="SCUD_0002265701-mRNA-1">
    <property type="protein sequence ID" value="SCUD_0002265701-mRNA-1"/>
    <property type="gene ID" value="SCUD_0002265701"/>
</dbReference>
<dbReference type="GO" id="GO:0004674">
    <property type="term" value="F:protein serine/threonine kinase activity"/>
    <property type="evidence" value="ECO:0007669"/>
    <property type="project" value="UniProtKB-KW"/>
</dbReference>
<dbReference type="AlphaFoldDB" id="A0A183L5N8"/>